<dbReference type="Proteomes" id="UP000324222">
    <property type="component" value="Unassembled WGS sequence"/>
</dbReference>
<organism evidence="1 2">
    <name type="scientific">Portunus trituberculatus</name>
    <name type="common">Swimming crab</name>
    <name type="synonym">Neptunus trituberculatus</name>
    <dbReference type="NCBI Taxonomy" id="210409"/>
    <lineage>
        <taxon>Eukaryota</taxon>
        <taxon>Metazoa</taxon>
        <taxon>Ecdysozoa</taxon>
        <taxon>Arthropoda</taxon>
        <taxon>Crustacea</taxon>
        <taxon>Multicrustacea</taxon>
        <taxon>Malacostraca</taxon>
        <taxon>Eumalacostraca</taxon>
        <taxon>Eucarida</taxon>
        <taxon>Decapoda</taxon>
        <taxon>Pleocyemata</taxon>
        <taxon>Brachyura</taxon>
        <taxon>Eubrachyura</taxon>
        <taxon>Portunoidea</taxon>
        <taxon>Portunidae</taxon>
        <taxon>Portuninae</taxon>
        <taxon>Portunus</taxon>
    </lineage>
</organism>
<sequence>MNESRVACTEAALCGDYGHTSIDRRRRCAHFVYDGEGKTQGVRHDASGGDWWCRHLWSSTPPVLIGCLQFV</sequence>
<keyword evidence="2" id="KW-1185">Reference proteome</keyword>
<evidence type="ECO:0000313" key="2">
    <source>
        <dbReference type="Proteomes" id="UP000324222"/>
    </source>
</evidence>
<evidence type="ECO:0000313" key="1">
    <source>
        <dbReference type="EMBL" id="MPC35419.1"/>
    </source>
</evidence>
<dbReference type="EMBL" id="VSRR010003271">
    <property type="protein sequence ID" value="MPC35419.1"/>
    <property type="molecule type" value="Genomic_DNA"/>
</dbReference>
<accession>A0A5B7EQK9</accession>
<reference evidence="1 2" key="1">
    <citation type="submission" date="2019-05" db="EMBL/GenBank/DDBJ databases">
        <title>Another draft genome of Portunus trituberculatus and its Hox gene families provides insights of decapod evolution.</title>
        <authorList>
            <person name="Jeong J.-H."/>
            <person name="Song I."/>
            <person name="Kim S."/>
            <person name="Choi T."/>
            <person name="Kim D."/>
            <person name="Ryu S."/>
            <person name="Kim W."/>
        </authorList>
    </citation>
    <scope>NUCLEOTIDE SEQUENCE [LARGE SCALE GENOMIC DNA]</scope>
    <source>
        <tissue evidence="1">Muscle</tissue>
    </source>
</reference>
<name>A0A5B7EQK9_PORTR</name>
<proteinExistence type="predicted"/>
<protein>
    <submittedName>
        <fullName evidence="1">Uncharacterized protein</fullName>
    </submittedName>
</protein>
<gene>
    <name evidence="1" type="ORF">E2C01_028841</name>
</gene>
<dbReference type="AlphaFoldDB" id="A0A5B7EQK9"/>
<comment type="caution">
    <text evidence="1">The sequence shown here is derived from an EMBL/GenBank/DDBJ whole genome shotgun (WGS) entry which is preliminary data.</text>
</comment>